<dbReference type="OrthoDB" id="10038854at2759"/>
<protein>
    <recommendedName>
        <fullName evidence="3">EF-hand domain-containing protein</fullName>
    </recommendedName>
</protein>
<evidence type="ECO:0000313" key="2">
    <source>
        <dbReference type="Proteomes" id="UP000663852"/>
    </source>
</evidence>
<evidence type="ECO:0000313" key="1">
    <source>
        <dbReference type="EMBL" id="CAF0943445.1"/>
    </source>
</evidence>
<name>A0A814CQP3_ADIRI</name>
<dbReference type="EMBL" id="CAJNOJ010000044">
    <property type="protein sequence ID" value="CAF0943445.1"/>
    <property type="molecule type" value="Genomic_DNA"/>
</dbReference>
<dbReference type="AlphaFoldDB" id="A0A814CQP3"/>
<proteinExistence type="predicted"/>
<evidence type="ECO:0008006" key="3">
    <source>
        <dbReference type="Google" id="ProtNLM"/>
    </source>
</evidence>
<comment type="caution">
    <text evidence="1">The sequence shown here is derived from an EMBL/GenBank/DDBJ whole genome shotgun (WGS) entry which is preliminary data.</text>
</comment>
<organism evidence="1 2">
    <name type="scientific">Adineta ricciae</name>
    <name type="common">Rotifer</name>
    <dbReference type="NCBI Taxonomy" id="249248"/>
    <lineage>
        <taxon>Eukaryota</taxon>
        <taxon>Metazoa</taxon>
        <taxon>Spiralia</taxon>
        <taxon>Gnathifera</taxon>
        <taxon>Rotifera</taxon>
        <taxon>Eurotatoria</taxon>
        <taxon>Bdelloidea</taxon>
        <taxon>Adinetida</taxon>
        <taxon>Adinetidae</taxon>
        <taxon>Adineta</taxon>
    </lineage>
</organism>
<dbReference type="Proteomes" id="UP000663852">
    <property type="component" value="Unassembled WGS sequence"/>
</dbReference>
<accession>A0A814CQP3</accession>
<gene>
    <name evidence="1" type="ORF">EDS130_LOCUS11946</name>
</gene>
<sequence>MSNFINNRIERSLGIDLNGDGYIGGQGLMSRLERATHIDFNGDNMIGRRPDLYYGYQYPSYGYNSYGFGYSPYRYY</sequence>
<reference evidence="1" key="1">
    <citation type="submission" date="2021-02" db="EMBL/GenBank/DDBJ databases">
        <authorList>
            <person name="Nowell W R."/>
        </authorList>
    </citation>
    <scope>NUCLEOTIDE SEQUENCE</scope>
</reference>